<sequence>MAKEEEPIVNLFTAKHLLLLCTVKIRKIKGAKRSPNDRRWNEEREQQHEKIRKLYETSYPPRALAEKDEEIQALPTPPRPTSEVIEIRFSLLTRIFVIINM</sequence>
<name>G0N7G0_CAEBE</name>
<gene>
    <name evidence="1" type="ORF">CAEBREN_15884</name>
</gene>
<dbReference type="AlphaFoldDB" id="G0N7G0"/>
<protein>
    <submittedName>
        <fullName evidence="1">Uncharacterized protein</fullName>
    </submittedName>
</protein>
<dbReference type="Proteomes" id="UP000008068">
    <property type="component" value="Unassembled WGS sequence"/>
</dbReference>
<keyword evidence="2" id="KW-1185">Reference proteome</keyword>
<dbReference type="InParanoid" id="G0N7G0"/>
<evidence type="ECO:0000313" key="1">
    <source>
        <dbReference type="EMBL" id="EGT54720.1"/>
    </source>
</evidence>
<evidence type="ECO:0000313" key="2">
    <source>
        <dbReference type="Proteomes" id="UP000008068"/>
    </source>
</evidence>
<proteinExistence type="predicted"/>
<reference evidence="2" key="1">
    <citation type="submission" date="2011-07" db="EMBL/GenBank/DDBJ databases">
        <authorList>
            <consortium name="Caenorhabditis brenneri Sequencing and Analysis Consortium"/>
            <person name="Wilson R.K."/>
        </authorList>
    </citation>
    <scope>NUCLEOTIDE SEQUENCE [LARGE SCALE GENOMIC DNA]</scope>
    <source>
        <strain evidence="2">PB2801</strain>
    </source>
</reference>
<dbReference type="HOGENOM" id="CLU_2294169_0_0_1"/>
<dbReference type="EMBL" id="GL379847">
    <property type="protein sequence ID" value="EGT54720.1"/>
    <property type="molecule type" value="Genomic_DNA"/>
</dbReference>
<organism evidence="2">
    <name type="scientific">Caenorhabditis brenneri</name>
    <name type="common">Nematode worm</name>
    <dbReference type="NCBI Taxonomy" id="135651"/>
    <lineage>
        <taxon>Eukaryota</taxon>
        <taxon>Metazoa</taxon>
        <taxon>Ecdysozoa</taxon>
        <taxon>Nematoda</taxon>
        <taxon>Chromadorea</taxon>
        <taxon>Rhabditida</taxon>
        <taxon>Rhabditina</taxon>
        <taxon>Rhabditomorpha</taxon>
        <taxon>Rhabditoidea</taxon>
        <taxon>Rhabditidae</taxon>
        <taxon>Peloderinae</taxon>
        <taxon>Caenorhabditis</taxon>
    </lineage>
</organism>
<accession>G0N7G0</accession>